<accession>A0A5J4Z4W0</accession>
<evidence type="ECO:0000313" key="2">
    <source>
        <dbReference type="EMBL" id="KAA8499049.1"/>
    </source>
</evidence>
<sequence length="552" mass="59091">MEELVAAMAAAEQRATGAAAEGAAVESVSRGVGVAAVSDAAGSSAPKALTPFCELFDSAAPKLEALGVDVAALNAQILQEVDRIVDSRVSPVIDQVERSTSAVDRAASSSAQLLAGVEHDRGKLKEGVSPLEKFAQFPAQLKQLHDDILLAVKNPQLLLPSLACGGQPIDLEEAMRHVTGGGSDDAERNRDAVGTSARDQEWKAVEEMFVNASAPMKAMLPLLHEATDLFDEIGIILKPLQKLELALKQYGVLQRTSESKSAELRTFVRGLLGWESERKQIATTPNQDQNRRSTGDRALPSSDLFVKGDVRDMLGKCISRVDSLKEIYKALDSAVDLIPLCKAEFTSVFANLERALQKLGALDLAELMAKLRALKDVYPKVLETARKLCKPKGLLACVMVPSPYYERLDASVTRVQDFLDVRKEADGIAGGLERALQPLSLTQESLTSRKKQSDGSVVSRAEAENDLPEEAIGHVACGGIQSSVNDIVGAATALKQVLLSQAKLDTLDDELIDSAIRVFQKFLTDNILGGEQLGAAAEQVLAGASNFLGKLF</sequence>
<name>A0A5J4Z4W0_PORPP</name>
<protein>
    <submittedName>
        <fullName evidence="2">Uncharacterized protein</fullName>
    </submittedName>
</protein>
<organism evidence="2 3">
    <name type="scientific">Porphyridium purpureum</name>
    <name type="common">Red alga</name>
    <name type="synonym">Porphyridium cruentum</name>
    <dbReference type="NCBI Taxonomy" id="35688"/>
    <lineage>
        <taxon>Eukaryota</taxon>
        <taxon>Rhodophyta</taxon>
        <taxon>Bangiophyceae</taxon>
        <taxon>Porphyridiales</taxon>
        <taxon>Porphyridiaceae</taxon>
        <taxon>Porphyridium</taxon>
    </lineage>
</organism>
<evidence type="ECO:0000256" key="1">
    <source>
        <dbReference type="SAM" id="MobiDB-lite"/>
    </source>
</evidence>
<feature type="region of interest" description="Disordered" evidence="1">
    <location>
        <begin position="279"/>
        <end position="299"/>
    </location>
</feature>
<dbReference type="Proteomes" id="UP000324585">
    <property type="component" value="Unassembled WGS sequence"/>
</dbReference>
<dbReference type="AlphaFoldDB" id="A0A5J4Z4W0"/>
<feature type="region of interest" description="Disordered" evidence="1">
    <location>
        <begin position="443"/>
        <end position="463"/>
    </location>
</feature>
<proteinExistence type="predicted"/>
<keyword evidence="3" id="KW-1185">Reference proteome</keyword>
<dbReference type="EMBL" id="VRMN01000001">
    <property type="protein sequence ID" value="KAA8499049.1"/>
    <property type="molecule type" value="Genomic_DNA"/>
</dbReference>
<reference evidence="3" key="1">
    <citation type="journal article" date="2019" name="Nat. Commun.">
        <title>Expansion of phycobilisome linker gene families in mesophilic red algae.</title>
        <authorList>
            <person name="Lee J."/>
            <person name="Kim D."/>
            <person name="Bhattacharya D."/>
            <person name="Yoon H.S."/>
        </authorList>
    </citation>
    <scope>NUCLEOTIDE SEQUENCE [LARGE SCALE GENOMIC DNA]</scope>
    <source>
        <strain evidence="3">CCMP 1328</strain>
    </source>
</reference>
<comment type="caution">
    <text evidence="2">The sequence shown here is derived from an EMBL/GenBank/DDBJ whole genome shotgun (WGS) entry which is preliminary data.</text>
</comment>
<evidence type="ECO:0000313" key="3">
    <source>
        <dbReference type="Proteomes" id="UP000324585"/>
    </source>
</evidence>
<gene>
    <name evidence="2" type="ORF">FVE85_6634</name>
</gene>
<feature type="region of interest" description="Disordered" evidence="1">
    <location>
        <begin position="179"/>
        <end position="198"/>
    </location>
</feature>